<evidence type="ECO:0000313" key="2">
    <source>
        <dbReference type="Proteomes" id="UP000605733"/>
    </source>
</evidence>
<dbReference type="EMBL" id="BMIX01000001">
    <property type="protein sequence ID" value="GGG23917.1"/>
    <property type="molecule type" value="Genomic_DNA"/>
</dbReference>
<reference evidence="2" key="1">
    <citation type="journal article" date="2019" name="Int. J. Syst. Evol. Microbiol.">
        <title>The Global Catalogue of Microorganisms (GCM) 10K type strain sequencing project: providing services to taxonomists for standard genome sequencing and annotation.</title>
        <authorList>
            <consortium name="The Broad Institute Genomics Platform"/>
            <consortium name="The Broad Institute Genome Sequencing Center for Infectious Disease"/>
            <person name="Wu L."/>
            <person name="Ma J."/>
        </authorList>
    </citation>
    <scope>NUCLEOTIDE SEQUENCE [LARGE SCALE GENOMIC DNA]</scope>
    <source>
        <strain evidence="2">CGMCC 1.15422</strain>
    </source>
</reference>
<evidence type="ECO:0000313" key="1">
    <source>
        <dbReference type="EMBL" id="GGG23917.1"/>
    </source>
</evidence>
<dbReference type="RefSeq" id="WP_011710345.1">
    <property type="nucleotide sequence ID" value="NZ_BMIX01000001.1"/>
</dbReference>
<dbReference type="Proteomes" id="UP000605733">
    <property type="component" value="Unassembled WGS sequence"/>
</dbReference>
<accession>A0ABQ1WD76</accession>
<gene>
    <name evidence="1" type="ORF">GCM10011532_03920</name>
</gene>
<keyword evidence="2" id="KW-1185">Reference proteome</keyword>
<comment type="caution">
    <text evidence="1">The sequence shown here is derived from an EMBL/GenBank/DDBJ whole genome shotgun (WGS) entry which is preliminary data.</text>
</comment>
<organism evidence="1 2">
    <name type="scientific">Christiangramia forsetii</name>
    <dbReference type="NCBI Taxonomy" id="411153"/>
    <lineage>
        <taxon>Bacteria</taxon>
        <taxon>Pseudomonadati</taxon>
        <taxon>Bacteroidota</taxon>
        <taxon>Flavobacteriia</taxon>
        <taxon>Flavobacteriales</taxon>
        <taxon>Flavobacteriaceae</taxon>
        <taxon>Christiangramia</taxon>
    </lineage>
</organism>
<name>A0ABQ1WD76_9FLAO</name>
<proteinExistence type="predicted"/>
<sequence>MAYKNQYRGRKVHSQSELEQICESQYETIRKLLMLVDDCKKGFEKVNDFDEDIEEVYDDPGHIAKIHLGIISRKLNSNN</sequence>
<protein>
    <submittedName>
        <fullName evidence="1">Uncharacterized protein</fullName>
    </submittedName>
</protein>